<evidence type="ECO:0000313" key="2">
    <source>
        <dbReference type="EMBL" id="AOX00431.1"/>
    </source>
</evidence>
<gene>
    <name evidence="2" type="ORF">BJP34_14055</name>
</gene>
<reference evidence="3" key="1">
    <citation type="submission" date="2016-10" db="EMBL/GenBank/DDBJ databases">
        <title>Comparative genomics uncovers the prolific and rare metabolic potential of the cyanobacterial genus Moorea.</title>
        <authorList>
            <person name="Leao T."/>
            <person name="Castelao G."/>
            <person name="Korobeynikov A."/>
            <person name="Monroe E.A."/>
            <person name="Podell S."/>
            <person name="Glukhov E."/>
            <person name="Allen E."/>
            <person name="Gerwick W.H."/>
            <person name="Gerwick L."/>
        </authorList>
    </citation>
    <scope>NUCLEOTIDE SEQUENCE [LARGE SCALE GENOMIC DNA]</scope>
    <source>
        <strain evidence="3">PAL-8-15-08-1</strain>
    </source>
</reference>
<accession>A0A1D8TRX6</accession>
<feature type="transmembrane region" description="Helical" evidence="1">
    <location>
        <begin position="31"/>
        <end position="52"/>
    </location>
</feature>
<dbReference type="EMBL" id="CP017599">
    <property type="protein sequence ID" value="AOX00431.1"/>
    <property type="molecule type" value="Genomic_DNA"/>
</dbReference>
<evidence type="ECO:0000256" key="1">
    <source>
        <dbReference type="SAM" id="Phobius"/>
    </source>
</evidence>
<dbReference type="OrthoDB" id="1099872at2"/>
<sequence>MTPSPSEIENTIPNWAFETLKVSTIKSLIRIPVLILISILWSPLVFMLWNWLMPTMFDIQKVSWLQAIGLTILARLLFTYEYPVKSNG</sequence>
<keyword evidence="1" id="KW-0812">Transmembrane</keyword>
<dbReference type="AlphaFoldDB" id="A0A1D8TRX6"/>
<protein>
    <submittedName>
        <fullName evidence="2">Uncharacterized protein</fullName>
    </submittedName>
</protein>
<proteinExistence type="predicted"/>
<evidence type="ECO:0000313" key="3">
    <source>
        <dbReference type="Proteomes" id="UP000177870"/>
    </source>
</evidence>
<keyword evidence="1" id="KW-1133">Transmembrane helix</keyword>
<dbReference type="KEGG" id="mpro:BJP34_14055"/>
<organism evidence="2 3">
    <name type="scientific">Moorena producens PAL-8-15-08-1</name>
    <dbReference type="NCBI Taxonomy" id="1458985"/>
    <lineage>
        <taxon>Bacteria</taxon>
        <taxon>Bacillati</taxon>
        <taxon>Cyanobacteriota</taxon>
        <taxon>Cyanophyceae</taxon>
        <taxon>Coleofasciculales</taxon>
        <taxon>Coleofasciculaceae</taxon>
        <taxon>Moorena</taxon>
    </lineage>
</organism>
<feature type="transmembrane region" description="Helical" evidence="1">
    <location>
        <begin position="64"/>
        <end position="82"/>
    </location>
</feature>
<name>A0A1D8TRX6_9CYAN</name>
<dbReference type="RefSeq" id="WP_070392892.1">
    <property type="nucleotide sequence ID" value="NZ_CP017599.1"/>
</dbReference>
<dbReference type="Proteomes" id="UP000177870">
    <property type="component" value="Chromosome"/>
</dbReference>
<keyword evidence="1" id="KW-0472">Membrane</keyword>